<proteinExistence type="predicted"/>
<accession>A0ABR0EEH0</accession>
<dbReference type="EMBL" id="JAXOVC010000006">
    <property type="protein sequence ID" value="KAK4499852.1"/>
    <property type="molecule type" value="Genomic_DNA"/>
</dbReference>
<evidence type="ECO:0000256" key="1">
    <source>
        <dbReference type="SAM" id="MobiDB-lite"/>
    </source>
</evidence>
<organism evidence="2 3">
    <name type="scientific">Zasmidium cellare</name>
    <name type="common">Wine cellar mold</name>
    <name type="synonym">Racodium cellare</name>
    <dbReference type="NCBI Taxonomy" id="395010"/>
    <lineage>
        <taxon>Eukaryota</taxon>
        <taxon>Fungi</taxon>
        <taxon>Dikarya</taxon>
        <taxon>Ascomycota</taxon>
        <taxon>Pezizomycotina</taxon>
        <taxon>Dothideomycetes</taxon>
        <taxon>Dothideomycetidae</taxon>
        <taxon>Mycosphaerellales</taxon>
        <taxon>Mycosphaerellaceae</taxon>
        <taxon>Zasmidium</taxon>
    </lineage>
</organism>
<reference evidence="2 3" key="1">
    <citation type="journal article" date="2023" name="G3 (Bethesda)">
        <title>A chromosome-level genome assembly of Zasmidium syzygii isolated from banana leaves.</title>
        <authorList>
            <person name="van Westerhoven A.C."/>
            <person name="Mehrabi R."/>
            <person name="Talebi R."/>
            <person name="Steentjes M.B.F."/>
            <person name="Corcolon B."/>
            <person name="Chong P.A."/>
            <person name="Kema G.H.J."/>
            <person name="Seidl M.F."/>
        </authorList>
    </citation>
    <scope>NUCLEOTIDE SEQUENCE [LARGE SCALE GENOMIC DNA]</scope>
    <source>
        <strain evidence="2 3">P124</strain>
    </source>
</reference>
<feature type="region of interest" description="Disordered" evidence="1">
    <location>
        <begin position="70"/>
        <end position="143"/>
    </location>
</feature>
<name>A0ABR0EEH0_ZASCE</name>
<gene>
    <name evidence="2" type="ORF">PRZ48_008038</name>
</gene>
<protein>
    <submittedName>
        <fullName evidence="2">Uncharacterized protein</fullName>
    </submittedName>
</protein>
<feature type="compositionally biased region" description="Basic and acidic residues" evidence="1">
    <location>
        <begin position="22"/>
        <end position="36"/>
    </location>
</feature>
<evidence type="ECO:0000313" key="3">
    <source>
        <dbReference type="Proteomes" id="UP001305779"/>
    </source>
</evidence>
<feature type="region of interest" description="Disordered" evidence="1">
    <location>
        <begin position="1"/>
        <end position="55"/>
    </location>
</feature>
<keyword evidence="3" id="KW-1185">Reference proteome</keyword>
<feature type="compositionally biased region" description="Acidic residues" evidence="1">
    <location>
        <begin position="10"/>
        <end position="21"/>
    </location>
</feature>
<comment type="caution">
    <text evidence="2">The sequence shown here is derived from an EMBL/GenBank/DDBJ whole genome shotgun (WGS) entry which is preliminary data.</text>
</comment>
<sequence length="163" mass="17815">MAKKRKERDDPDAECIDEDLQDDSRSKVNSREEAKSKSTSLQEGYWNLPPDNPAARGMELFRTALDNSTLKLKPGAPHDFPPPTGLPKQISDFPEIRRLPPPQERAQESRRESVVLSISTGTGAADSSTSSGPGQAHTSILSSTFDSTQSRVFGLTSQGVELF</sequence>
<dbReference type="Proteomes" id="UP001305779">
    <property type="component" value="Unassembled WGS sequence"/>
</dbReference>
<evidence type="ECO:0000313" key="2">
    <source>
        <dbReference type="EMBL" id="KAK4499852.1"/>
    </source>
</evidence>
<feature type="compositionally biased region" description="Low complexity" evidence="1">
    <location>
        <begin position="117"/>
        <end position="132"/>
    </location>
</feature>